<sequence>MLLRYSVRQVHITGRPKFTSLAHKYAWLLSFFPTHNHNLNISSYSFMKDMSSVTKSIRGWLGRSHANREKNDSGYYYTPAARLEGDGDDDDGDYDYAPAA</sequence>
<gene>
    <name evidence="2" type="ORF">LSALG_LOCUS25315</name>
</gene>
<evidence type="ECO:0000256" key="1">
    <source>
        <dbReference type="SAM" id="MobiDB-lite"/>
    </source>
</evidence>
<keyword evidence="3" id="KW-1185">Reference proteome</keyword>
<accession>A0AA35Z4P6</accession>
<dbReference type="PANTHER" id="PTHR37077:SF1">
    <property type="match status" value="1"/>
</dbReference>
<dbReference type="EMBL" id="OX465081">
    <property type="protein sequence ID" value="CAI9285861.1"/>
    <property type="molecule type" value="Genomic_DNA"/>
</dbReference>
<evidence type="ECO:0000313" key="2">
    <source>
        <dbReference type="EMBL" id="CAI9285861.1"/>
    </source>
</evidence>
<reference evidence="2" key="1">
    <citation type="submission" date="2023-04" db="EMBL/GenBank/DDBJ databases">
        <authorList>
            <person name="Vijverberg K."/>
            <person name="Xiong W."/>
            <person name="Schranz E."/>
        </authorList>
    </citation>
    <scope>NUCLEOTIDE SEQUENCE</scope>
</reference>
<dbReference type="Proteomes" id="UP001177003">
    <property type="component" value="Chromosome 5"/>
</dbReference>
<organism evidence="2 3">
    <name type="scientific">Lactuca saligna</name>
    <name type="common">Willowleaf lettuce</name>
    <dbReference type="NCBI Taxonomy" id="75948"/>
    <lineage>
        <taxon>Eukaryota</taxon>
        <taxon>Viridiplantae</taxon>
        <taxon>Streptophyta</taxon>
        <taxon>Embryophyta</taxon>
        <taxon>Tracheophyta</taxon>
        <taxon>Spermatophyta</taxon>
        <taxon>Magnoliopsida</taxon>
        <taxon>eudicotyledons</taxon>
        <taxon>Gunneridae</taxon>
        <taxon>Pentapetalae</taxon>
        <taxon>asterids</taxon>
        <taxon>campanulids</taxon>
        <taxon>Asterales</taxon>
        <taxon>Asteraceae</taxon>
        <taxon>Cichorioideae</taxon>
        <taxon>Cichorieae</taxon>
        <taxon>Lactucinae</taxon>
        <taxon>Lactuca</taxon>
    </lineage>
</organism>
<evidence type="ECO:0000313" key="3">
    <source>
        <dbReference type="Proteomes" id="UP001177003"/>
    </source>
</evidence>
<dbReference type="AlphaFoldDB" id="A0AA35Z4P6"/>
<feature type="region of interest" description="Disordered" evidence="1">
    <location>
        <begin position="80"/>
        <end position="100"/>
    </location>
</feature>
<proteinExistence type="predicted"/>
<protein>
    <submittedName>
        <fullName evidence="2">Uncharacterized protein</fullName>
    </submittedName>
</protein>
<dbReference type="PANTHER" id="PTHR37077">
    <property type="match status" value="1"/>
</dbReference>
<name>A0AA35Z4P6_LACSI</name>